<evidence type="ECO:0000256" key="13">
    <source>
        <dbReference type="RuleBase" id="RU364101"/>
    </source>
</evidence>
<dbReference type="Proteomes" id="UP000322234">
    <property type="component" value="Unassembled WGS sequence"/>
</dbReference>
<dbReference type="InterPro" id="IPR020843">
    <property type="entry name" value="ER"/>
</dbReference>
<dbReference type="GO" id="GO:0007031">
    <property type="term" value="P:peroxisome organization"/>
    <property type="evidence" value="ECO:0007669"/>
    <property type="project" value="UniProtKB-KW"/>
</dbReference>
<feature type="compositionally biased region" description="Polar residues" evidence="14">
    <location>
        <begin position="1013"/>
        <end position="1027"/>
    </location>
</feature>
<evidence type="ECO:0000256" key="11">
    <source>
        <dbReference type="ARBA" id="ARBA00045648"/>
    </source>
</evidence>
<dbReference type="GO" id="GO:0016192">
    <property type="term" value="P:vesicle-mediated transport"/>
    <property type="evidence" value="ECO:0007669"/>
    <property type="project" value="UniProtKB-KW"/>
</dbReference>
<evidence type="ECO:0000256" key="4">
    <source>
        <dbReference type="ARBA" id="ARBA00022448"/>
    </source>
</evidence>
<dbReference type="GO" id="GO:0070971">
    <property type="term" value="C:endoplasmic reticulum exit site"/>
    <property type="evidence" value="ECO:0007669"/>
    <property type="project" value="TreeGrafter"/>
</dbReference>
<keyword evidence="7 13" id="KW-0931">ER-Golgi transport</keyword>
<keyword evidence="5" id="KW-0962">Peroxisome biogenesis</keyword>
<evidence type="ECO:0000256" key="8">
    <source>
        <dbReference type="ARBA" id="ARBA00022927"/>
    </source>
</evidence>
<dbReference type="Pfam" id="PF12932">
    <property type="entry name" value="Sec16"/>
    <property type="match status" value="1"/>
</dbReference>
<evidence type="ECO:0000256" key="7">
    <source>
        <dbReference type="ARBA" id="ARBA00022892"/>
    </source>
</evidence>
<dbReference type="GO" id="GO:0005789">
    <property type="term" value="C:endoplasmic reticulum membrane"/>
    <property type="evidence" value="ECO:0007669"/>
    <property type="project" value="UniProtKB-SubCell"/>
</dbReference>
<keyword evidence="8 13" id="KW-0653">Protein transport</keyword>
<dbReference type="PANTHER" id="PTHR13402:SF11">
    <property type="entry name" value="PROTEIN TRANSPORT PROTEIN SEC16B"/>
    <property type="match status" value="1"/>
</dbReference>
<keyword evidence="17" id="KW-1185">Reference proteome</keyword>
<dbReference type="GO" id="GO:0015031">
    <property type="term" value="P:protein transport"/>
    <property type="evidence" value="ECO:0007669"/>
    <property type="project" value="UniProtKB-KW"/>
</dbReference>
<feature type="compositionally biased region" description="Low complexity" evidence="14">
    <location>
        <begin position="1132"/>
        <end position="1143"/>
    </location>
</feature>
<comment type="subunit">
    <text evidence="12">SEC16A and SEC16B are each present in multiple copies in a heteromeric complex. Interacts with TFG. Interacts with SEC13.</text>
</comment>
<comment type="function">
    <text evidence="11">Plays a role in the organization of the endoplasmic reticulum exit sites (ERES), also known as transitional endoplasmic reticulum (tER). Required for secretory cargo traffic from the endoplasmic reticulum to the Golgi apparatus. Involved in peroxisome biogenesis. Regulates the transport of peroxisomal biogenesis factors PEX3 and PEX16 from the ER to peroxisomes.</text>
</comment>
<keyword evidence="9 13" id="KW-0333">Golgi apparatus</keyword>
<evidence type="ECO:0000256" key="2">
    <source>
        <dbReference type="ARBA" id="ARBA00004406"/>
    </source>
</evidence>
<comment type="caution">
    <text evidence="16">The sequence shown here is derived from an EMBL/GenBank/DDBJ whole genome shotgun (WGS) entry which is preliminary data.</text>
</comment>
<dbReference type="PANTHER" id="PTHR13402">
    <property type="entry name" value="RGPR-RELATED"/>
    <property type="match status" value="1"/>
</dbReference>
<dbReference type="FunFam" id="1.25.40.1030:FF:000003">
    <property type="entry name" value="Protein transport protein sec16"/>
    <property type="match status" value="1"/>
</dbReference>
<dbReference type="EMBL" id="VBQZ03000039">
    <property type="protein sequence ID" value="MXQ87651.1"/>
    <property type="molecule type" value="Genomic_DNA"/>
</dbReference>
<dbReference type="InterPro" id="IPR013149">
    <property type="entry name" value="ADH-like_C"/>
</dbReference>
<feature type="compositionally biased region" description="Basic and acidic residues" evidence="14">
    <location>
        <begin position="1152"/>
        <end position="1175"/>
    </location>
</feature>
<name>A0A6B0RF35_9CETA</name>
<accession>A0A6B0RF35</accession>
<feature type="compositionally biased region" description="Acidic residues" evidence="14">
    <location>
        <begin position="1199"/>
        <end position="1210"/>
    </location>
</feature>
<feature type="region of interest" description="Disordered" evidence="14">
    <location>
        <begin position="1108"/>
        <end position="1175"/>
    </location>
</feature>
<dbReference type="InterPro" id="IPR024340">
    <property type="entry name" value="Sec16_CCD"/>
</dbReference>
<evidence type="ECO:0000256" key="3">
    <source>
        <dbReference type="ARBA" id="ARBA00005927"/>
    </source>
</evidence>
<organism evidence="16 17">
    <name type="scientific">Bos mutus</name>
    <name type="common">wild yak</name>
    <dbReference type="NCBI Taxonomy" id="72004"/>
    <lineage>
        <taxon>Eukaryota</taxon>
        <taxon>Metazoa</taxon>
        <taxon>Chordata</taxon>
        <taxon>Craniata</taxon>
        <taxon>Vertebrata</taxon>
        <taxon>Euteleostomi</taxon>
        <taxon>Mammalia</taxon>
        <taxon>Eutheria</taxon>
        <taxon>Laurasiatheria</taxon>
        <taxon>Artiodactyla</taxon>
        <taxon>Ruminantia</taxon>
        <taxon>Pecora</taxon>
        <taxon>Bovidae</taxon>
        <taxon>Bovinae</taxon>
        <taxon>Bos</taxon>
    </lineage>
</organism>
<comment type="subcellular location">
    <subcellularLocation>
        <location evidence="2">Endoplasmic reticulum membrane</location>
        <topology evidence="2">Peripheral membrane protein</topology>
    </subcellularLocation>
    <subcellularLocation>
        <location evidence="1">Golgi apparatus membrane</location>
        <topology evidence="1">Peripheral membrane protein</topology>
    </subcellularLocation>
</comment>
<dbReference type="Gene3D" id="3.90.180.10">
    <property type="entry name" value="Medium-chain alcohol dehydrogenases, catalytic domain"/>
    <property type="match status" value="1"/>
</dbReference>
<feature type="compositionally biased region" description="Polar residues" evidence="14">
    <location>
        <begin position="437"/>
        <end position="455"/>
    </location>
</feature>
<dbReference type="Pfam" id="PF08240">
    <property type="entry name" value="ADH_N"/>
    <property type="match status" value="1"/>
</dbReference>
<dbReference type="CDD" id="cd08241">
    <property type="entry name" value="QOR1"/>
    <property type="match status" value="1"/>
</dbReference>
<evidence type="ECO:0000313" key="17">
    <source>
        <dbReference type="Proteomes" id="UP000322234"/>
    </source>
</evidence>
<feature type="region of interest" description="Disordered" evidence="14">
    <location>
        <begin position="1188"/>
        <end position="1273"/>
    </location>
</feature>
<dbReference type="InterPro" id="IPR011032">
    <property type="entry name" value="GroES-like_sf"/>
</dbReference>
<dbReference type="Gene3D" id="1.25.40.1030">
    <property type="match status" value="1"/>
</dbReference>
<dbReference type="Gene3D" id="3.40.50.720">
    <property type="entry name" value="NAD(P)-binding Rossmann-like Domain"/>
    <property type="match status" value="1"/>
</dbReference>
<evidence type="ECO:0000256" key="6">
    <source>
        <dbReference type="ARBA" id="ARBA00022824"/>
    </source>
</evidence>
<evidence type="ECO:0000256" key="1">
    <source>
        <dbReference type="ARBA" id="ARBA00004395"/>
    </source>
</evidence>
<feature type="region of interest" description="Disordered" evidence="14">
    <location>
        <begin position="1009"/>
        <end position="1068"/>
    </location>
</feature>
<feature type="domain" description="Enoyl reductase (ER)" evidence="15">
    <location>
        <begin position="105"/>
        <end position="379"/>
    </location>
</feature>
<dbReference type="InterPro" id="IPR036291">
    <property type="entry name" value="NAD(P)-bd_dom_sf"/>
</dbReference>
<sequence length="1477" mass="161839">MSHAPGPVARRPRALPVTGAGQAAAGSYCRTRTSPLWRHLLWAMAAAWGRFLSRAWLCRCDLTHPQTPKGGPSFGPSNPTLVPLCRTAWQGCGRNYRAALCAELKRPLVIEEVTPRPVQPHEVRVNVHFCGINFADILACQGQYQERHQLPFTPGMEFSGMVLETGTDVSTVKEGDRVIGLPGFSGMAEECIIDHKNLWQIPEKVSLREAAALPVSYGTAIFALEHRACTQPGETVLVTAAAGATGLAVIDVATNILQAKVIAAAGSDEKCQLAMQSGAQSSVNYSRGSLKEAVGKLVGSGGVNVVIDMVGGDIFLEALRSLAYEGRIVVVGFAGGTIASVPANLLLLKNVTAMGLYWGRYRQQNFPIFSRSLWSIEDLYQSYYSPALREEYAYGSYYYHGHPQQLQEERVPRQGSPYIWQEDHRDQKYLNDHQHENQNSPFGTNRETQFQSKSRNPYKDSPASNSGQERPEDLFMESPLTGAQKNKPSLMEESNLLWQHESGLTSSSYELSQYMADASELCDPMTSAIWSPVQAEDISAAGPKEPMKFYVPHMPVSFGPGGQLVCVSPSSPSDGQTALVELHSMEVILNDSEEQEEMRTFSGPLIREDVHKVDIMTFCQQKAAQSHKSETLGSRDSALLWQLLVLLCRQNGSMVGSDIAELLMQDCKKLEKYKRQPPVANLINLTDEDWPVLSSGTRDLLTGEIPPSVETPAQIVEKFTKLLYYGRKKATLEWAMKNHLWGHALFLSSKMDPRTHSWVMSGFTSTLALNDPLQTLFQLMSGRIPQAATCCGDKQWGDWRPHLAVILSNQGGDPELYQRTIVAMGDTLAGKGLVEAAHFCYLMAHVPFGYYTVKTDYLALLGSSHSQEFLKFATTEAIQRTEIFEYCQMLGRPRSFIPSFQVYKLLYASRLADYGLTSQALHYCEAIGTALLSHGESSHPVLLVELIKLAERLKLSDPLVLERRRHRGDRDLEPEWLVHLRGHHRELQQKEAGDIGRPQSAQAVISEARKTPENTFYQGLSGPQGNSEAYGDRSALWPTLEQSGPAQLSPQQPGSYPTGGGSGQMGVPVPLYSVPETHLLGTSGSVAVTGAPGGTAWEEAQQIHLPPVSPETLQHPDGQKAISRPQVPLIPRARSISDSSIVSVKEDEEESSEKADKKSSQNTVQREKLGNVKENTKSSGFGWFSWFRSKPTHNASPSGDEDSSDSPDSEEMPRAASLPQPSPSLSLTPSPDPQSLLGASAFSRDTGGDEVRGSVSGVGTAEGPGSGGLSGPEGVSTELYFNAGVLLPPPSVKGSVPLYNPSQVPQENGYYVIFTDKPEKMSTQIGIEEELDLVLLTPLLGRLFPPHASLFQGFLSLSPAEGEFHISNYDTICLVWKWEPVDFNSPAVPVFRTIVKISSEQRGEQSEVLMGVLPAATEEQFVTVPIYSMQRELSTLGKGSWLPCALHMVYRLRRGERALALNAEGLVALADPVLLNV</sequence>
<evidence type="ECO:0000256" key="5">
    <source>
        <dbReference type="ARBA" id="ARBA00022593"/>
    </source>
</evidence>
<gene>
    <name evidence="16" type="ORF">E5288_WYG017752</name>
</gene>
<keyword evidence="6 13" id="KW-0256">Endoplasmic reticulum</keyword>
<evidence type="ECO:0000256" key="10">
    <source>
        <dbReference type="ARBA" id="ARBA00023136"/>
    </source>
</evidence>
<dbReference type="SMART" id="SM00829">
    <property type="entry name" value="PKS_ER"/>
    <property type="match status" value="1"/>
</dbReference>
<protein>
    <recommendedName>
        <fullName evidence="13">Protein transport protein sec16</fullName>
    </recommendedName>
</protein>
<proteinExistence type="inferred from homology"/>
<evidence type="ECO:0000313" key="16">
    <source>
        <dbReference type="EMBL" id="MXQ87651.1"/>
    </source>
</evidence>
<feature type="compositionally biased region" description="Polar residues" evidence="14">
    <location>
        <begin position="1040"/>
        <end position="1055"/>
    </location>
</feature>
<dbReference type="SUPFAM" id="SSF51735">
    <property type="entry name" value="NAD(P)-binding Rossmann-fold domains"/>
    <property type="match status" value="1"/>
</dbReference>
<comment type="similarity">
    <text evidence="3 13">Belongs to the SEC16 family.</text>
</comment>
<dbReference type="Pfam" id="PF12931">
    <property type="entry name" value="TPR_Sec16"/>
    <property type="match status" value="1"/>
</dbReference>
<dbReference type="InterPro" id="IPR024298">
    <property type="entry name" value="Sec16_Sec23-bd"/>
</dbReference>
<evidence type="ECO:0000259" key="15">
    <source>
        <dbReference type="SMART" id="SM00829"/>
    </source>
</evidence>
<dbReference type="Pfam" id="PF00107">
    <property type="entry name" value="ADH_zinc_N"/>
    <property type="match status" value="1"/>
</dbReference>
<evidence type="ECO:0000256" key="14">
    <source>
        <dbReference type="SAM" id="MobiDB-lite"/>
    </source>
</evidence>
<dbReference type="InterPro" id="IPR013154">
    <property type="entry name" value="ADH-like_N"/>
</dbReference>
<keyword evidence="10 13" id="KW-0472">Membrane</keyword>
<dbReference type="GO" id="GO:0070973">
    <property type="term" value="P:protein localization to endoplasmic reticulum exit site"/>
    <property type="evidence" value="ECO:0007669"/>
    <property type="project" value="TreeGrafter"/>
</dbReference>
<dbReference type="GO" id="GO:0012507">
    <property type="term" value="C:ER to Golgi transport vesicle membrane"/>
    <property type="evidence" value="ECO:0007669"/>
    <property type="project" value="TreeGrafter"/>
</dbReference>
<dbReference type="GO" id="GO:0000139">
    <property type="term" value="C:Golgi membrane"/>
    <property type="evidence" value="ECO:0007669"/>
    <property type="project" value="UniProtKB-SubCell"/>
</dbReference>
<reference evidence="16" key="1">
    <citation type="submission" date="2019-10" db="EMBL/GenBank/DDBJ databases">
        <title>The sequence and de novo assembly of the wild yak genome.</title>
        <authorList>
            <person name="Liu Y."/>
        </authorList>
    </citation>
    <scope>NUCLEOTIDE SEQUENCE [LARGE SCALE GENOMIC DNA]</scope>
    <source>
        <strain evidence="16">WY2019</strain>
    </source>
</reference>
<feature type="compositionally biased region" description="Gly residues" evidence="14">
    <location>
        <begin position="1260"/>
        <end position="1271"/>
    </location>
</feature>
<dbReference type="CDD" id="cd09233">
    <property type="entry name" value="ACE1-Sec16-like"/>
    <property type="match status" value="1"/>
</dbReference>
<feature type="region of interest" description="Disordered" evidence="14">
    <location>
        <begin position="433"/>
        <end position="472"/>
    </location>
</feature>
<dbReference type="GO" id="GO:0007030">
    <property type="term" value="P:Golgi organization"/>
    <property type="evidence" value="ECO:0007669"/>
    <property type="project" value="TreeGrafter"/>
</dbReference>
<dbReference type="GO" id="GO:0016491">
    <property type="term" value="F:oxidoreductase activity"/>
    <property type="evidence" value="ECO:0007669"/>
    <property type="project" value="InterPro"/>
</dbReference>
<keyword evidence="4 13" id="KW-0813">Transport</keyword>
<evidence type="ECO:0000256" key="9">
    <source>
        <dbReference type="ARBA" id="ARBA00023034"/>
    </source>
</evidence>
<feature type="compositionally biased region" description="Low complexity" evidence="14">
    <location>
        <begin position="1217"/>
        <end position="1237"/>
    </location>
</feature>
<dbReference type="SUPFAM" id="SSF50129">
    <property type="entry name" value="GroES-like"/>
    <property type="match status" value="1"/>
</dbReference>
<evidence type="ECO:0000256" key="12">
    <source>
        <dbReference type="ARBA" id="ARBA00046776"/>
    </source>
</evidence>